<evidence type="ECO:0000256" key="1">
    <source>
        <dbReference type="SAM" id="MobiDB-lite"/>
    </source>
</evidence>
<feature type="compositionally biased region" description="Low complexity" evidence="1">
    <location>
        <begin position="30"/>
        <end position="46"/>
    </location>
</feature>
<organism evidence="2 3">
    <name type="scientific">Halorussus aquaticus</name>
    <dbReference type="NCBI Taxonomy" id="2953748"/>
    <lineage>
        <taxon>Archaea</taxon>
        <taxon>Methanobacteriati</taxon>
        <taxon>Methanobacteriota</taxon>
        <taxon>Stenosarchaea group</taxon>
        <taxon>Halobacteria</taxon>
        <taxon>Halobacteriales</taxon>
        <taxon>Haladaptataceae</taxon>
        <taxon>Halorussus</taxon>
    </lineage>
</organism>
<dbReference type="AlphaFoldDB" id="A0ABD5Q4C2"/>
<protein>
    <submittedName>
        <fullName evidence="2">Uncharacterized protein</fullName>
    </submittedName>
</protein>
<keyword evidence="3" id="KW-1185">Reference proteome</keyword>
<evidence type="ECO:0000313" key="3">
    <source>
        <dbReference type="Proteomes" id="UP001595945"/>
    </source>
</evidence>
<feature type="compositionally biased region" description="Basic and acidic residues" evidence="1">
    <location>
        <begin position="76"/>
        <end position="88"/>
    </location>
</feature>
<name>A0ABD5Q4C2_9EURY</name>
<comment type="caution">
    <text evidence="2">The sequence shown here is derived from an EMBL/GenBank/DDBJ whole genome shotgun (WGS) entry which is preliminary data.</text>
</comment>
<feature type="region of interest" description="Disordered" evidence="1">
    <location>
        <begin position="75"/>
        <end position="96"/>
    </location>
</feature>
<dbReference type="GeneID" id="73043895"/>
<proteinExistence type="predicted"/>
<feature type="region of interest" description="Disordered" evidence="1">
    <location>
        <begin position="24"/>
        <end position="47"/>
    </location>
</feature>
<accession>A0ABD5Q4C2</accession>
<dbReference type="RefSeq" id="WP_254268946.1">
    <property type="nucleotide sequence ID" value="NZ_CP100400.1"/>
</dbReference>
<dbReference type="Proteomes" id="UP001595945">
    <property type="component" value="Unassembled WGS sequence"/>
</dbReference>
<sequence>MGVLEIHFHDSEFRLSLNPGTDRERTFSLGSRGDSGSSTRGDTSGRPAIASKLRSFGVLALVVGAGVAYNRIQSRRAREAAAERDSGRRFPRIRSR</sequence>
<dbReference type="EMBL" id="JBHSHT010000002">
    <property type="protein sequence ID" value="MFC4825389.1"/>
    <property type="molecule type" value="Genomic_DNA"/>
</dbReference>
<evidence type="ECO:0000313" key="2">
    <source>
        <dbReference type="EMBL" id="MFC4825389.1"/>
    </source>
</evidence>
<gene>
    <name evidence="2" type="ORF">ACFO9K_14095</name>
</gene>
<reference evidence="2 3" key="1">
    <citation type="journal article" date="2019" name="Int. J. Syst. Evol. Microbiol.">
        <title>The Global Catalogue of Microorganisms (GCM) 10K type strain sequencing project: providing services to taxonomists for standard genome sequencing and annotation.</title>
        <authorList>
            <consortium name="The Broad Institute Genomics Platform"/>
            <consortium name="The Broad Institute Genome Sequencing Center for Infectious Disease"/>
            <person name="Wu L."/>
            <person name="Ma J."/>
        </authorList>
    </citation>
    <scope>NUCLEOTIDE SEQUENCE [LARGE SCALE GENOMIC DNA]</scope>
    <source>
        <strain evidence="2 3">XZYJ18</strain>
    </source>
</reference>